<gene>
    <name evidence="3" type="ORF">ABUL08_21030</name>
    <name evidence="2" type="ORF">VK199_20955</name>
</gene>
<organism evidence="2">
    <name type="scientific">Micromonospora sp. CCTCC AA 2012012</name>
    <dbReference type="NCBI Taxonomy" id="3111921"/>
    <lineage>
        <taxon>Bacteria</taxon>
        <taxon>Bacillati</taxon>
        <taxon>Actinomycetota</taxon>
        <taxon>Actinomycetes</taxon>
        <taxon>Micromonosporales</taxon>
        <taxon>Micromonosporaceae</taxon>
        <taxon>Micromonospora</taxon>
    </lineage>
</organism>
<sequence>MTELRSRLDPQRQTDVRRMLVAQASRGAAPIRNRRIAVAGGLTVLTAAVGFIALAVDPEPPQQNYAAWTPVPQAAPPLTASDEDIEGWASKCSDLGVGGVGVGGVPARREAADRREVLVDRRGGFTFCVDVSMGSGTSKDPLIALSGLKADGRNGLNLMAATVSDKRFTKPRDSAVLVLGGVLEKPPEGGIQAFQMFGLSGAAVTGVDVVLANGLRVSATLRNGIWGVWWPSERGEFAGSKLHVRTAAGVTFVDPHTVRLPIQ</sequence>
<dbReference type="EMBL" id="CP159342">
    <property type="protein sequence ID" value="XCH72787.1"/>
    <property type="molecule type" value="Genomic_DNA"/>
</dbReference>
<accession>A0AAU7M3L6</accession>
<dbReference type="EMBL" id="CP157762">
    <property type="protein sequence ID" value="XBP92090.1"/>
    <property type="molecule type" value="Genomic_DNA"/>
</dbReference>
<reference evidence="3" key="2">
    <citation type="submission" date="2024-06" db="EMBL/GenBank/DDBJ databases">
        <title>Micromonospora mangrovi CCTCC AA 2012012 genome sequences.</title>
        <authorList>
            <person name="Gao J."/>
        </authorList>
    </citation>
    <scope>NUCLEOTIDE SEQUENCE</scope>
    <source>
        <strain evidence="3">CCTCC AA 2012012</strain>
    </source>
</reference>
<keyword evidence="1" id="KW-0472">Membrane</keyword>
<name>A0AAU7M3L6_9ACTN</name>
<keyword evidence="1" id="KW-0812">Transmembrane</keyword>
<evidence type="ECO:0000256" key="1">
    <source>
        <dbReference type="SAM" id="Phobius"/>
    </source>
</evidence>
<keyword evidence="1" id="KW-1133">Transmembrane helix</keyword>
<protein>
    <submittedName>
        <fullName evidence="2">Uncharacterized protein</fullName>
    </submittedName>
</protein>
<feature type="transmembrane region" description="Helical" evidence="1">
    <location>
        <begin position="36"/>
        <end position="56"/>
    </location>
</feature>
<dbReference type="RefSeq" id="WP_350931658.1">
    <property type="nucleotide sequence ID" value="NZ_CP157762.1"/>
</dbReference>
<evidence type="ECO:0000313" key="3">
    <source>
        <dbReference type="EMBL" id="XCH72787.1"/>
    </source>
</evidence>
<proteinExistence type="predicted"/>
<evidence type="ECO:0000313" key="2">
    <source>
        <dbReference type="EMBL" id="XBP92090.1"/>
    </source>
</evidence>
<reference evidence="2" key="1">
    <citation type="submission" date="2024-01" db="EMBL/GenBank/DDBJ databases">
        <title>The genome sequence of Micromonospora mangrovi CCTCC AA 2012012.</title>
        <authorList>
            <person name="Gao J."/>
        </authorList>
    </citation>
    <scope>NUCLEOTIDE SEQUENCE</scope>
    <source>
        <strain evidence="2">CCTCC AA 2012012</strain>
    </source>
</reference>
<dbReference type="AlphaFoldDB" id="A0AAU7M3L6"/>